<dbReference type="UniPathway" id="UPA00251">
    <property type="reaction ID" value="UER00324"/>
</dbReference>
<dbReference type="Pfam" id="PF12724">
    <property type="entry name" value="Flavodoxin_5"/>
    <property type="match status" value="1"/>
</dbReference>
<keyword evidence="4 7" id="KW-0560">Oxidoreductase</keyword>
<dbReference type="eggNOG" id="COG4635">
    <property type="taxonomic scope" value="Bacteria"/>
</dbReference>
<evidence type="ECO:0000256" key="3">
    <source>
        <dbReference type="ARBA" id="ARBA00022741"/>
    </source>
</evidence>
<comment type="similarity">
    <text evidence="7">Belongs to the HemG family.</text>
</comment>
<comment type="cofactor">
    <cofactor evidence="7">
        <name>FMN</name>
        <dbReference type="ChEBI" id="CHEBI:58210"/>
    </cofactor>
    <text evidence="7">Binds 1 FMN non-covalently per subunit.</text>
</comment>
<evidence type="ECO:0000313" key="9">
    <source>
        <dbReference type="EMBL" id="KGF97708.1"/>
    </source>
</evidence>
<feature type="domain" description="Flavodoxin" evidence="8">
    <location>
        <begin position="9"/>
        <end position="157"/>
    </location>
</feature>
<comment type="catalytic activity">
    <reaction evidence="7">
        <text>protoporphyrinogen IX + 3 a menaquinone = protoporphyrin IX + 3 a menaquinol</text>
        <dbReference type="Rhea" id="RHEA:27409"/>
        <dbReference type="Rhea" id="RHEA-COMP:9537"/>
        <dbReference type="Rhea" id="RHEA-COMP:9539"/>
        <dbReference type="ChEBI" id="CHEBI:16374"/>
        <dbReference type="ChEBI" id="CHEBI:18151"/>
        <dbReference type="ChEBI" id="CHEBI:57306"/>
        <dbReference type="ChEBI" id="CHEBI:57307"/>
        <dbReference type="EC" id="1.3.5.3"/>
    </reaction>
</comment>
<dbReference type="Gene3D" id="3.40.50.360">
    <property type="match status" value="1"/>
</dbReference>
<dbReference type="OrthoDB" id="2146857at2"/>
<evidence type="ECO:0000256" key="2">
    <source>
        <dbReference type="ARBA" id="ARBA00022643"/>
    </source>
</evidence>
<keyword evidence="1 7" id="KW-0285">Flavoprotein</keyword>
<dbReference type="GO" id="GO:0010181">
    <property type="term" value="F:FMN binding"/>
    <property type="evidence" value="ECO:0007669"/>
    <property type="project" value="UniProtKB-UniRule"/>
</dbReference>
<dbReference type="RefSeq" id="WP_032521414.1">
    <property type="nucleotide sequence ID" value="NZ_CP138977.1"/>
</dbReference>
<dbReference type="EMBL" id="JNAL01000005">
    <property type="protein sequence ID" value="KGF97708.1"/>
    <property type="molecule type" value="Genomic_DNA"/>
</dbReference>
<protein>
    <recommendedName>
        <fullName evidence="7">Protoporphyrinogen IX dehydrogenase [quinone]</fullName>
        <ecNumber evidence="7">1.3.5.3</ecNumber>
    </recommendedName>
    <alternativeName>
        <fullName evidence="7">Protoporphyrinogen IX dehydrogenase [menaquinone]</fullName>
    </alternativeName>
    <alternativeName>
        <fullName evidence="7">Protoporphyrinogen IX dehydrogenase [ubiquinone]</fullName>
    </alternativeName>
    <alternativeName>
        <fullName evidence="7">Protoporphyrinogen oxidase</fullName>
        <shortName evidence="7">PPO</shortName>
    </alternativeName>
</protein>
<dbReference type="GO" id="GO:0070819">
    <property type="term" value="F:menaquinone-dependent protoporphyrinogen oxidase activity"/>
    <property type="evidence" value="ECO:0007669"/>
    <property type="project" value="UniProtKB-UniRule"/>
</dbReference>
<dbReference type="InterPro" id="IPR044264">
    <property type="entry name" value="HemG"/>
</dbReference>
<keyword evidence="5" id="KW-0472">Membrane</keyword>
<sequence>MFWRKSKLLILYSTVDGHTKDICNYIYKKLKGRKKAIIISVEDSANFNLSDFDEIVIGASVRYGYHRKNVYKFIQQNIEKLDHVKTAFFSLNLTARKPEKSTPETNPYVIKFLKKVKWEPTIKEVFAGRLDYPSLDTLNKLAILFIMFITNGPKDTSKTYELTDWKKVDNLIKSISKF</sequence>
<dbReference type="InterPro" id="IPR026816">
    <property type="entry name" value="Flavodoxin_dom"/>
</dbReference>
<dbReference type="GO" id="GO:0006782">
    <property type="term" value="P:protoporphyrinogen IX biosynthetic process"/>
    <property type="evidence" value="ECO:0007669"/>
    <property type="project" value="UniProtKB-UniRule"/>
</dbReference>
<organism evidence="9 10">
    <name type="scientific">Prochlorococcus marinus str. MIT 9201</name>
    <dbReference type="NCBI Taxonomy" id="93057"/>
    <lineage>
        <taxon>Bacteria</taxon>
        <taxon>Bacillati</taxon>
        <taxon>Cyanobacteriota</taxon>
        <taxon>Cyanophyceae</taxon>
        <taxon>Synechococcales</taxon>
        <taxon>Prochlorococcaceae</taxon>
        <taxon>Prochlorococcus</taxon>
    </lineage>
</organism>
<evidence type="ECO:0000256" key="6">
    <source>
        <dbReference type="ARBA" id="ARBA00023244"/>
    </source>
</evidence>
<evidence type="ECO:0000256" key="4">
    <source>
        <dbReference type="ARBA" id="ARBA00023002"/>
    </source>
</evidence>
<dbReference type="InterPro" id="IPR052200">
    <property type="entry name" value="Protoporphyrinogen_IX_DH"/>
</dbReference>
<dbReference type="HAMAP" id="MF_00853">
    <property type="entry name" value="HemG"/>
    <property type="match status" value="1"/>
</dbReference>
<dbReference type="EC" id="1.3.5.3" evidence="7"/>
<keyword evidence="2 7" id="KW-0288">FMN</keyword>
<evidence type="ECO:0000256" key="7">
    <source>
        <dbReference type="HAMAP-Rule" id="MF_00853"/>
    </source>
</evidence>
<dbReference type="AlphaFoldDB" id="A0A0A2ABB9"/>
<comment type="catalytic activity">
    <reaction evidence="7">
        <text>protoporphyrinogen IX + 3 a ubiquinone = protoporphyrin IX + 3 a ubiquinol</text>
        <dbReference type="Rhea" id="RHEA:63936"/>
        <dbReference type="Rhea" id="RHEA-COMP:9565"/>
        <dbReference type="Rhea" id="RHEA-COMP:9566"/>
        <dbReference type="ChEBI" id="CHEBI:16389"/>
        <dbReference type="ChEBI" id="CHEBI:17976"/>
        <dbReference type="ChEBI" id="CHEBI:57306"/>
        <dbReference type="ChEBI" id="CHEBI:57307"/>
    </reaction>
</comment>
<accession>A0A0A2ABB9</accession>
<comment type="function">
    <text evidence="7">Catalyzes the 6-electron oxidation of protoporphyrinogen IX to form protoporphyrin IX; under anaerobic conditions uses menaquinone as an electron acceptor, under aerobic conditions uses ubiquinone as an electron acceptor.</text>
</comment>
<keyword evidence="7" id="KW-1003">Cell membrane</keyword>
<evidence type="ECO:0000313" key="10">
    <source>
        <dbReference type="Proteomes" id="UP000030355"/>
    </source>
</evidence>
<keyword evidence="6 7" id="KW-0627">Porphyrin biosynthesis</keyword>
<gene>
    <name evidence="7" type="primary">hemG</name>
    <name evidence="9" type="ORF">EU95_0175</name>
</gene>
<dbReference type="PANTHER" id="PTHR38030">
    <property type="entry name" value="PROTOPORPHYRINOGEN IX DEHYDROGENASE [MENAQUINONE]"/>
    <property type="match status" value="1"/>
</dbReference>
<comment type="catalytic activity">
    <reaction evidence="7">
        <text>protoporphyrinogen IX + 3 a quinone = protoporphyrin IX + 3 a quinol</text>
        <dbReference type="Rhea" id="RHEA:65032"/>
        <dbReference type="ChEBI" id="CHEBI:24646"/>
        <dbReference type="ChEBI" id="CHEBI:57306"/>
        <dbReference type="ChEBI" id="CHEBI:57307"/>
        <dbReference type="ChEBI" id="CHEBI:132124"/>
        <dbReference type="EC" id="1.3.5.3"/>
    </reaction>
</comment>
<dbReference type="SUPFAM" id="SSF52218">
    <property type="entry name" value="Flavoproteins"/>
    <property type="match status" value="1"/>
</dbReference>
<dbReference type="Proteomes" id="UP000030355">
    <property type="component" value="Unassembled WGS sequence"/>
</dbReference>
<dbReference type="NCBIfam" id="NF008316">
    <property type="entry name" value="PRK11104.1"/>
    <property type="match status" value="1"/>
</dbReference>
<dbReference type="GO" id="GO:0004729">
    <property type="term" value="F:oxygen-dependent protoporphyrinogen oxidase activity"/>
    <property type="evidence" value="ECO:0007669"/>
    <property type="project" value="InterPro"/>
</dbReference>
<keyword evidence="3 7" id="KW-0547">Nucleotide-binding</keyword>
<comment type="subcellular location">
    <subcellularLocation>
        <location evidence="7">Cell membrane</location>
        <topology evidence="7">Peripheral membrane protein</topology>
    </subcellularLocation>
</comment>
<evidence type="ECO:0000256" key="5">
    <source>
        <dbReference type="ARBA" id="ARBA00023136"/>
    </source>
</evidence>
<comment type="caution">
    <text evidence="9">The sequence shown here is derived from an EMBL/GenBank/DDBJ whole genome shotgun (WGS) entry which is preliminary data.</text>
</comment>
<evidence type="ECO:0000259" key="8">
    <source>
        <dbReference type="Pfam" id="PF12724"/>
    </source>
</evidence>
<dbReference type="PANTHER" id="PTHR38030:SF2">
    <property type="entry name" value="PROTOPORPHYRINOGEN IX DEHYDROGENASE [QUINONE]"/>
    <property type="match status" value="1"/>
</dbReference>
<dbReference type="STRING" id="93057.EU95_0175"/>
<name>A0A0A2ABB9_PROMR</name>
<proteinExistence type="inferred from homology"/>
<dbReference type="GO" id="GO:0005886">
    <property type="term" value="C:plasma membrane"/>
    <property type="evidence" value="ECO:0007669"/>
    <property type="project" value="UniProtKB-SubCell"/>
</dbReference>
<comment type="pathway">
    <text evidence="7">Porphyrin-containing compound metabolism; protoporphyrin-IX biosynthesis; protoporphyrin-IX from protoporphyrinogen-IX: step 1/1.</text>
</comment>
<reference evidence="10" key="1">
    <citation type="journal article" date="2014" name="Sci. Data">
        <title>Genomes of diverse isolates of the marine cyanobacterium Prochlorococcus.</title>
        <authorList>
            <person name="Biller S."/>
            <person name="Berube P."/>
            <person name="Thompson J."/>
            <person name="Kelly L."/>
            <person name="Roggensack S."/>
            <person name="Awad L."/>
            <person name="Roache-Johnson K."/>
            <person name="Ding H."/>
            <person name="Giovannoni S.J."/>
            <person name="Moore L.R."/>
            <person name="Chisholm S.W."/>
        </authorList>
    </citation>
    <scope>NUCLEOTIDE SEQUENCE [LARGE SCALE GENOMIC DNA]</scope>
    <source>
        <strain evidence="10">MIT 9201</strain>
    </source>
</reference>
<dbReference type="InterPro" id="IPR029039">
    <property type="entry name" value="Flavoprotein-like_sf"/>
</dbReference>
<evidence type="ECO:0000256" key="1">
    <source>
        <dbReference type="ARBA" id="ARBA00022630"/>
    </source>
</evidence>